<keyword evidence="3" id="KW-0378">Hydrolase</keyword>
<dbReference type="GO" id="GO:0016787">
    <property type="term" value="F:hydrolase activity"/>
    <property type="evidence" value="ECO:0007669"/>
    <property type="project" value="UniProtKB-KW"/>
</dbReference>
<dbReference type="InterPro" id="IPR050570">
    <property type="entry name" value="Cell_wall_metabolism_enzyme"/>
</dbReference>
<proteinExistence type="predicted"/>
<feature type="signal peptide" evidence="1">
    <location>
        <begin position="1"/>
        <end position="24"/>
    </location>
</feature>
<accession>A0ABV7M8R9</accession>
<dbReference type="EC" id="3.4.24.-" evidence="3"/>
<dbReference type="CDD" id="cd12797">
    <property type="entry name" value="M23_peptidase"/>
    <property type="match status" value="1"/>
</dbReference>
<gene>
    <name evidence="3" type="ORF">ACFONP_03630</name>
</gene>
<feature type="chain" id="PRO_5047066979" evidence="1">
    <location>
        <begin position="25"/>
        <end position="148"/>
    </location>
</feature>
<sequence>MDGARIRIILGAALLLLAAGCASAPKGAYVSPVDGTVTSNYGARKRNFHEGIDVAAPRGTEVRAVQKGRVIFRGRKKRYGRLVIIDHGNGVESYYAHLSGFNTREGRRVKRGQKIGRVGKSGRASGHHLHFELRINGRPVNPAGVVPF</sequence>
<dbReference type="Gene3D" id="2.70.70.10">
    <property type="entry name" value="Glucose Permease (Domain IIA)"/>
    <property type="match status" value="1"/>
</dbReference>
<keyword evidence="4" id="KW-1185">Reference proteome</keyword>
<dbReference type="PANTHER" id="PTHR21666">
    <property type="entry name" value="PEPTIDASE-RELATED"/>
    <property type="match status" value="1"/>
</dbReference>
<reference evidence="4" key="1">
    <citation type="journal article" date="2019" name="Int. J. Syst. Evol. Microbiol.">
        <title>The Global Catalogue of Microorganisms (GCM) 10K type strain sequencing project: providing services to taxonomists for standard genome sequencing and annotation.</title>
        <authorList>
            <consortium name="The Broad Institute Genomics Platform"/>
            <consortium name="The Broad Institute Genome Sequencing Center for Infectious Disease"/>
            <person name="Wu L."/>
            <person name="Ma J."/>
        </authorList>
    </citation>
    <scope>NUCLEOTIDE SEQUENCE [LARGE SCALE GENOMIC DNA]</scope>
    <source>
        <strain evidence="4">KCTC 22245</strain>
    </source>
</reference>
<protein>
    <submittedName>
        <fullName evidence="3">M23 family metallopeptidase</fullName>
        <ecNumber evidence="3">3.4.24.-</ecNumber>
    </submittedName>
</protein>
<dbReference type="Proteomes" id="UP001595607">
    <property type="component" value="Unassembled WGS sequence"/>
</dbReference>
<keyword evidence="1" id="KW-0732">Signal</keyword>
<dbReference type="PROSITE" id="PS51257">
    <property type="entry name" value="PROKAR_LIPOPROTEIN"/>
    <property type="match status" value="1"/>
</dbReference>
<dbReference type="SUPFAM" id="SSF51261">
    <property type="entry name" value="Duplicated hybrid motif"/>
    <property type="match status" value="1"/>
</dbReference>
<organism evidence="3 4">
    <name type="scientific">Parvularcula lutaonensis</name>
    <dbReference type="NCBI Taxonomy" id="491923"/>
    <lineage>
        <taxon>Bacteria</taxon>
        <taxon>Pseudomonadati</taxon>
        <taxon>Pseudomonadota</taxon>
        <taxon>Alphaproteobacteria</taxon>
        <taxon>Parvularculales</taxon>
        <taxon>Parvularculaceae</taxon>
        <taxon>Parvularcula</taxon>
    </lineage>
</organism>
<evidence type="ECO:0000259" key="2">
    <source>
        <dbReference type="Pfam" id="PF01551"/>
    </source>
</evidence>
<dbReference type="Pfam" id="PF01551">
    <property type="entry name" value="Peptidase_M23"/>
    <property type="match status" value="1"/>
</dbReference>
<comment type="caution">
    <text evidence="3">The sequence shown here is derived from an EMBL/GenBank/DDBJ whole genome shotgun (WGS) entry which is preliminary data.</text>
</comment>
<dbReference type="InterPro" id="IPR011055">
    <property type="entry name" value="Dup_hybrid_motif"/>
</dbReference>
<dbReference type="PANTHER" id="PTHR21666:SF270">
    <property type="entry name" value="MUREIN HYDROLASE ACTIVATOR ENVC"/>
    <property type="match status" value="1"/>
</dbReference>
<dbReference type="InterPro" id="IPR016047">
    <property type="entry name" value="M23ase_b-sheet_dom"/>
</dbReference>
<evidence type="ECO:0000313" key="4">
    <source>
        <dbReference type="Proteomes" id="UP001595607"/>
    </source>
</evidence>
<evidence type="ECO:0000313" key="3">
    <source>
        <dbReference type="EMBL" id="MFC3301814.1"/>
    </source>
</evidence>
<feature type="domain" description="M23ase beta-sheet core" evidence="2">
    <location>
        <begin position="48"/>
        <end position="142"/>
    </location>
</feature>
<dbReference type="EMBL" id="JBHRVA010000002">
    <property type="protein sequence ID" value="MFC3301814.1"/>
    <property type="molecule type" value="Genomic_DNA"/>
</dbReference>
<name>A0ABV7M8R9_9PROT</name>
<evidence type="ECO:0000256" key="1">
    <source>
        <dbReference type="SAM" id="SignalP"/>
    </source>
</evidence>
<dbReference type="RefSeq" id="WP_189573539.1">
    <property type="nucleotide sequence ID" value="NZ_BMXU01000001.1"/>
</dbReference>